<proteinExistence type="predicted"/>
<feature type="compositionally biased region" description="Basic and acidic residues" evidence="1">
    <location>
        <begin position="97"/>
        <end position="106"/>
    </location>
</feature>
<comment type="caution">
    <text evidence="2">The sequence shown here is derived from an EMBL/GenBank/DDBJ whole genome shotgun (WGS) entry which is preliminary data.</text>
</comment>
<feature type="compositionally biased region" description="Basic and acidic residues" evidence="1">
    <location>
        <begin position="115"/>
        <end position="128"/>
    </location>
</feature>
<feature type="region of interest" description="Disordered" evidence="1">
    <location>
        <begin position="301"/>
        <end position="328"/>
    </location>
</feature>
<evidence type="ECO:0000313" key="2">
    <source>
        <dbReference type="EMBL" id="CCV04238.1"/>
    </source>
</evidence>
<protein>
    <submittedName>
        <fullName evidence="2">Uncharacterized protein</fullName>
    </submittedName>
</protein>
<evidence type="ECO:0000313" key="3">
    <source>
        <dbReference type="Proteomes" id="UP000012062"/>
    </source>
</evidence>
<gene>
    <name evidence="2" type="ORF">MESS2_1240016</name>
</gene>
<dbReference type="AlphaFoldDB" id="M5EJG0"/>
<organism evidence="2 3">
    <name type="scientific">Mesorhizobium metallidurans STM 2683</name>
    <dbReference type="NCBI Taxonomy" id="1297569"/>
    <lineage>
        <taxon>Bacteria</taxon>
        <taxon>Pseudomonadati</taxon>
        <taxon>Pseudomonadota</taxon>
        <taxon>Alphaproteobacteria</taxon>
        <taxon>Hyphomicrobiales</taxon>
        <taxon>Phyllobacteriaceae</taxon>
        <taxon>Mesorhizobium</taxon>
    </lineage>
</organism>
<accession>M5EJG0</accession>
<reference evidence="2 3" key="1">
    <citation type="submission" date="2013-02" db="EMBL/GenBank/DDBJ databases">
        <authorList>
            <person name="Genoscope - CEA"/>
        </authorList>
    </citation>
    <scope>NUCLEOTIDE SEQUENCE [LARGE SCALE GENOMIC DNA]</scope>
    <source>
        <strain evidence="2 3">STM 2683</strain>
    </source>
</reference>
<name>M5EJG0_9HYPH</name>
<evidence type="ECO:0000256" key="1">
    <source>
        <dbReference type="SAM" id="MobiDB-lite"/>
    </source>
</evidence>
<feature type="region of interest" description="Disordered" evidence="1">
    <location>
        <begin position="97"/>
        <end position="145"/>
    </location>
</feature>
<sequence>MHRRCGLTRHFSVALHKTLLAYSADDFVGTFRFEPTPEALFREGAKRIRLGERRVAVLDRVVVRPGNHSRMLLPSYALKRITQRAIRNVDESKVRMGHIDDQENRSGNRQCANKQRADDRRVDRRQQTEGEEEQAQPEDQNRKKWPWQPFAACFDQQPMGLGNLPADLDGSRLQRPLSIGQRMQIPQFVLHGLDACFIARGTAQLVSIVQIAPDIAQPDLDHPSKEPACLFSLRAVMRHDPIKQDEAGNGRPQLRFGAVMAGIGGGDQEPECECRQGSDHRRCQLDHILGVGAQMVVRQIGTQQHPDRRRTGEAEEYDPSEQDSFHGLPPYCFATLSIRRQKSDMLLDAGGR</sequence>
<dbReference type="Proteomes" id="UP000012062">
    <property type="component" value="Unassembled WGS sequence"/>
</dbReference>
<dbReference type="STRING" id="1297569.MESS2_1240016"/>
<dbReference type="EMBL" id="CAUM01000029">
    <property type="protein sequence ID" value="CCV04238.1"/>
    <property type="molecule type" value="Genomic_DNA"/>
</dbReference>
<keyword evidence="3" id="KW-1185">Reference proteome</keyword>